<dbReference type="STRING" id="33097.A0A150G5E0"/>
<organism evidence="2 3">
    <name type="scientific">Gonium pectorale</name>
    <name type="common">Green alga</name>
    <dbReference type="NCBI Taxonomy" id="33097"/>
    <lineage>
        <taxon>Eukaryota</taxon>
        <taxon>Viridiplantae</taxon>
        <taxon>Chlorophyta</taxon>
        <taxon>core chlorophytes</taxon>
        <taxon>Chlorophyceae</taxon>
        <taxon>CS clade</taxon>
        <taxon>Chlamydomonadales</taxon>
        <taxon>Volvocaceae</taxon>
        <taxon>Gonium</taxon>
    </lineage>
</organism>
<proteinExistence type="predicted"/>
<dbReference type="OrthoDB" id="275371at2759"/>
<name>A0A150G5E0_GONPE</name>
<evidence type="ECO:0000313" key="2">
    <source>
        <dbReference type="EMBL" id="KXZ45099.1"/>
    </source>
</evidence>
<dbReference type="GO" id="GO:0006744">
    <property type="term" value="P:ubiquinone biosynthetic process"/>
    <property type="evidence" value="ECO:0007669"/>
    <property type="project" value="InterPro"/>
</dbReference>
<gene>
    <name evidence="2" type="ORF">GPECTOR_58g548</name>
</gene>
<evidence type="ECO:0000256" key="1">
    <source>
        <dbReference type="SAM" id="MobiDB-lite"/>
    </source>
</evidence>
<feature type="region of interest" description="Disordered" evidence="1">
    <location>
        <begin position="1"/>
        <end position="63"/>
    </location>
</feature>
<dbReference type="PANTHER" id="PTHR11237">
    <property type="entry name" value="COENZYME Q10 BIOSYNTHESIS PROTEIN 7"/>
    <property type="match status" value="1"/>
</dbReference>
<keyword evidence="3" id="KW-1185">Reference proteome</keyword>
<dbReference type="Proteomes" id="UP000075714">
    <property type="component" value="Unassembled WGS sequence"/>
</dbReference>
<sequence>MCLKPWRKSTGTGGDTAHAGSDHHGAGEWASSHAGSDGAYEHSGEHGADSEDASEYDSQHDRERALKRVLRSSNAAELAAVHYYRGLACGLRGRPDAAGFAEQEAAAAEGLRTLLPRHRVRPSLAQAPDVRQALRGLRDLPRAPEGAPPAPDLVSVLQEAFVAASRGGGGVGGGAAGEGGPATASAGGPSLLSGVAGAVREWGVEGTVGAVVKAGTRVALEAASRL</sequence>
<evidence type="ECO:0000313" key="3">
    <source>
        <dbReference type="Proteomes" id="UP000075714"/>
    </source>
</evidence>
<dbReference type="EMBL" id="LSYV01000059">
    <property type="protein sequence ID" value="KXZ45099.1"/>
    <property type="molecule type" value="Genomic_DNA"/>
</dbReference>
<dbReference type="InterPro" id="IPR011566">
    <property type="entry name" value="Ubq_synth_Coq7"/>
</dbReference>
<accession>A0A150G5E0</accession>
<dbReference type="GO" id="GO:0008682">
    <property type="term" value="F:3-demethoxyubiquinol 3-hydroxylase activity"/>
    <property type="evidence" value="ECO:0007669"/>
    <property type="project" value="TreeGrafter"/>
</dbReference>
<dbReference type="GO" id="GO:0005743">
    <property type="term" value="C:mitochondrial inner membrane"/>
    <property type="evidence" value="ECO:0007669"/>
    <property type="project" value="TreeGrafter"/>
</dbReference>
<comment type="caution">
    <text evidence="2">The sequence shown here is derived from an EMBL/GenBank/DDBJ whole genome shotgun (WGS) entry which is preliminary data.</text>
</comment>
<protein>
    <submittedName>
        <fullName evidence="2">Uncharacterized protein</fullName>
    </submittedName>
</protein>
<dbReference type="AlphaFoldDB" id="A0A150G5E0"/>
<dbReference type="PANTHER" id="PTHR11237:SF4">
    <property type="entry name" value="5-DEMETHOXYUBIQUINONE HYDROXYLASE, MITOCHONDRIAL"/>
    <property type="match status" value="1"/>
</dbReference>
<feature type="compositionally biased region" description="Basic and acidic residues" evidence="1">
    <location>
        <begin position="39"/>
        <end position="49"/>
    </location>
</feature>
<reference evidence="3" key="1">
    <citation type="journal article" date="2016" name="Nat. Commun.">
        <title>The Gonium pectorale genome demonstrates co-option of cell cycle regulation during the evolution of multicellularity.</title>
        <authorList>
            <person name="Hanschen E.R."/>
            <person name="Marriage T.N."/>
            <person name="Ferris P.J."/>
            <person name="Hamaji T."/>
            <person name="Toyoda A."/>
            <person name="Fujiyama A."/>
            <person name="Neme R."/>
            <person name="Noguchi H."/>
            <person name="Minakuchi Y."/>
            <person name="Suzuki M."/>
            <person name="Kawai-Toyooka H."/>
            <person name="Smith D.R."/>
            <person name="Sparks H."/>
            <person name="Anderson J."/>
            <person name="Bakaric R."/>
            <person name="Luria V."/>
            <person name="Karger A."/>
            <person name="Kirschner M.W."/>
            <person name="Durand P.M."/>
            <person name="Michod R.E."/>
            <person name="Nozaki H."/>
            <person name="Olson B.J."/>
        </authorList>
    </citation>
    <scope>NUCLEOTIDE SEQUENCE [LARGE SCALE GENOMIC DNA]</scope>
    <source>
        <strain evidence="3">NIES-2863</strain>
    </source>
</reference>